<dbReference type="Proteomes" id="UP000324222">
    <property type="component" value="Unassembled WGS sequence"/>
</dbReference>
<organism evidence="1 2">
    <name type="scientific">Portunus trituberculatus</name>
    <name type="common">Swimming crab</name>
    <name type="synonym">Neptunus trituberculatus</name>
    <dbReference type="NCBI Taxonomy" id="210409"/>
    <lineage>
        <taxon>Eukaryota</taxon>
        <taxon>Metazoa</taxon>
        <taxon>Ecdysozoa</taxon>
        <taxon>Arthropoda</taxon>
        <taxon>Crustacea</taxon>
        <taxon>Multicrustacea</taxon>
        <taxon>Malacostraca</taxon>
        <taxon>Eumalacostraca</taxon>
        <taxon>Eucarida</taxon>
        <taxon>Decapoda</taxon>
        <taxon>Pleocyemata</taxon>
        <taxon>Brachyura</taxon>
        <taxon>Eubrachyura</taxon>
        <taxon>Portunoidea</taxon>
        <taxon>Portunidae</taxon>
        <taxon>Portuninae</taxon>
        <taxon>Portunus</taxon>
    </lineage>
</organism>
<sequence>MTQDFSSINWQKNVQVRCERGGARRSVHTHTGPDAERSILLLEVINLDCKPIHNFRDLMLAQNAPNFDGHVTADMDLTNSTEIRKLSEA</sequence>
<reference evidence="1 2" key="1">
    <citation type="submission" date="2019-05" db="EMBL/GenBank/DDBJ databases">
        <title>Another draft genome of Portunus trituberculatus and its Hox gene families provides insights of decapod evolution.</title>
        <authorList>
            <person name="Jeong J.-H."/>
            <person name="Song I."/>
            <person name="Kim S."/>
            <person name="Choi T."/>
            <person name="Kim D."/>
            <person name="Ryu S."/>
            <person name="Kim W."/>
        </authorList>
    </citation>
    <scope>NUCLEOTIDE SEQUENCE [LARGE SCALE GENOMIC DNA]</scope>
    <source>
        <tissue evidence="1">Muscle</tissue>
    </source>
</reference>
<name>A0A5B7CLS2_PORTR</name>
<gene>
    <name evidence="1" type="ORF">E2C01_002368</name>
</gene>
<keyword evidence="2" id="KW-1185">Reference proteome</keyword>
<evidence type="ECO:0000313" key="2">
    <source>
        <dbReference type="Proteomes" id="UP000324222"/>
    </source>
</evidence>
<proteinExistence type="predicted"/>
<accession>A0A5B7CLS2</accession>
<dbReference type="AlphaFoldDB" id="A0A5B7CLS2"/>
<dbReference type="EMBL" id="VSRR010000083">
    <property type="protein sequence ID" value="MPC09751.1"/>
    <property type="molecule type" value="Genomic_DNA"/>
</dbReference>
<evidence type="ECO:0000313" key="1">
    <source>
        <dbReference type="EMBL" id="MPC09751.1"/>
    </source>
</evidence>
<protein>
    <submittedName>
        <fullName evidence="1">Uncharacterized protein</fullName>
    </submittedName>
</protein>
<comment type="caution">
    <text evidence="1">The sequence shown here is derived from an EMBL/GenBank/DDBJ whole genome shotgun (WGS) entry which is preliminary data.</text>
</comment>